<dbReference type="EMBL" id="ML213594">
    <property type="protein sequence ID" value="TFK41640.1"/>
    <property type="molecule type" value="Genomic_DNA"/>
</dbReference>
<keyword evidence="3" id="KW-0378">Hydrolase</keyword>
<dbReference type="PANTHER" id="PTHR43142">
    <property type="entry name" value="CARBOXYLIC ESTER HYDROLASE"/>
    <property type="match status" value="1"/>
</dbReference>
<feature type="compositionally biased region" description="Basic residues" evidence="1">
    <location>
        <begin position="329"/>
        <end position="346"/>
    </location>
</feature>
<feature type="domain" description="Carboxylesterase type B" evidence="2">
    <location>
        <begin position="26"/>
        <end position="256"/>
    </location>
</feature>
<dbReference type="OrthoDB" id="3200163at2759"/>
<accession>A0A5C3M8R5</accession>
<gene>
    <name evidence="3" type="ORF">BDQ12DRAFT_391611</name>
</gene>
<evidence type="ECO:0000256" key="1">
    <source>
        <dbReference type="SAM" id="MobiDB-lite"/>
    </source>
</evidence>
<dbReference type="Pfam" id="PF00135">
    <property type="entry name" value="COesterase"/>
    <property type="match status" value="1"/>
</dbReference>
<dbReference type="AlphaFoldDB" id="A0A5C3M8R5"/>
<dbReference type="STRING" id="68775.A0A5C3M8R5"/>
<sequence length="610" mass="67577">MPISQKHSQSFPKLHHLALNTTFCGIEHPASTQDARIHQYLGIKYASIPARFRQSKLVTEYPPITDASQHGPICPQVKGSKTMEETLFGIAREEIPQQNLKQDEFECLNLNITCPAGLTPNSRIPVMLWVHGGGDRGSGSSWVYDGGAIVRKSIASGRPIILVNFNFRIGLFGFAASPIIRDDNKAAGEHGTGNYGLRDQRIAMEWLHHNITGFGGDPDNVTVFGAASGAADILCHMHSAANESSPMFKRAIAQSAIFEPTFPDVPSAGWHLSRIMSALQVSTIEELRSLETEKLIGLGGSIRTIDDGVFFTKGWQHLLFGRDDPNHLKPHHNVRSSRSRSARRALRSPSAHATAQAHHNTHGTLQPLIIGDCSCDSLLWSLPVSLWTSNAVVRRLKAVCQSLNKASSILRAYDISSYTPDDEIVDRVLELVNDSRVAWPTECIADNARHQRGGKGVWRYVFDQEGPSRGVPHHASDLVYLFDNVPLPASALAPPAEEIYCDGPFDVSDDSDDEVDLAARTEEEWVTTTVDEWSYSRVRDAMQERWIAFAYGEMPWHEEKVFVFGPEGETGERSKGIFEGRRRKNVWKQALEPLGPMLVQKVGVELSRGP</sequence>
<feature type="region of interest" description="Disordered" evidence="1">
    <location>
        <begin position="329"/>
        <end position="359"/>
    </location>
</feature>
<feature type="compositionally biased region" description="Low complexity" evidence="1">
    <location>
        <begin position="347"/>
        <end position="359"/>
    </location>
</feature>
<dbReference type="InterPro" id="IPR002018">
    <property type="entry name" value="CarbesteraseB"/>
</dbReference>
<proteinExistence type="predicted"/>
<reference evidence="3 4" key="1">
    <citation type="journal article" date="2019" name="Nat. Ecol. Evol.">
        <title>Megaphylogeny resolves global patterns of mushroom evolution.</title>
        <authorList>
            <person name="Varga T."/>
            <person name="Krizsan K."/>
            <person name="Foldi C."/>
            <person name="Dima B."/>
            <person name="Sanchez-Garcia M."/>
            <person name="Sanchez-Ramirez S."/>
            <person name="Szollosi G.J."/>
            <person name="Szarkandi J.G."/>
            <person name="Papp V."/>
            <person name="Albert L."/>
            <person name="Andreopoulos W."/>
            <person name="Angelini C."/>
            <person name="Antonin V."/>
            <person name="Barry K.W."/>
            <person name="Bougher N.L."/>
            <person name="Buchanan P."/>
            <person name="Buyck B."/>
            <person name="Bense V."/>
            <person name="Catcheside P."/>
            <person name="Chovatia M."/>
            <person name="Cooper J."/>
            <person name="Damon W."/>
            <person name="Desjardin D."/>
            <person name="Finy P."/>
            <person name="Geml J."/>
            <person name="Haridas S."/>
            <person name="Hughes K."/>
            <person name="Justo A."/>
            <person name="Karasinski D."/>
            <person name="Kautmanova I."/>
            <person name="Kiss B."/>
            <person name="Kocsube S."/>
            <person name="Kotiranta H."/>
            <person name="LaButti K.M."/>
            <person name="Lechner B.E."/>
            <person name="Liimatainen K."/>
            <person name="Lipzen A."/>
            <person name="Lukacs Z."/>
            <person name="Mihaltcheva S."/>
            <person name="Morgado L.N."/>
            <person name="Niskanen T."/>
            <person name="Noordeloos M.E."/>
            <person name="Ohm R.A."/>
            <person name="Ortiz-Santana B."/>
            <person name="Ovrebo C."/>
            <person name="Racz N."/>
            <person name="Riley R."/>
            <person name="Savchenko A."/>
            <person name="Shiryaev A."/>
            <person name="Soop K."/>
            <person name="Spirin V."/>
            <person name="Szebenyi C."/>
            <person name="Tomsovsky M."/>
            <person name="Tulloss R.E."/>
            <person name="Uehling J."/>
            <person name="Grigoriev I.V."/>
            <person name="Vagvolgyi C."/>
            <person name="Papp T."/>
            <person name="Martin F.M."/>
            <person name="Miettinen O."/>
            <person name="Hibbett D.S."/>
            <person name="Nagy L.G."/>
        </authorList>
    </citation>
    <scope>NUCLEOTIDE SEQUENCE [LARGE SCALE GENOMIC DNA]</scope>
    <source>
        <strain evidence="3 4">CBS 166.37</strain>
    </source>
</reference>
<evidence type="ECO:0000313" key="3">
    <source>
        <dbReference type="EMBL" id="TFK41640.1"/>
    </source>
</evidence>
<protein>
    <submittedName>
        <fullName evidence="3">Alpha/Beta hydrolase protein</fullName>
    </submittedName>
</protein>
<dbReference type="SUPFAM" id="SSF53474">
    <property type="entry name" value="alpha/beta-Hydrolases"/>
    <property type="match status" value="1"/>
</dbReference>
<evidence type="ECO:0000259" key="2">
    <source>
        <dbReference type="Pfam" id="PF00135"/>
    </source>
</evidence>
<dbReference type="Gene3D" id="3.40.50.1820">
    <property type="entry name" value="alpha/beta hydrolase"/>
    <property type="match status" value="1"/>
</dbReference>
<keyword evidence="4" id="KW-1185">Reference proteome</keyword>
<dbReference type="Proteomes" id="UP000308652">
    <property type="component" value="Unassembled WGS sequence"/>
</dbReference>
<dbReference type="GO" id="GO:0016787">
    <property type="term" value="F:hydrolase activity"/>
    <property type="evidence" value="ECO:0007669"/>
    <property type="project" value="UniProtKB-KW"/>
</dbReference>
<name>A0A5C3M8R5_9AGAR</name>
<dbReference type="PANTHER" id="PTHR43142:SF5">
    <property type="entry name" value="CARBOXYLIC ESTER HYDROLASE"/>
    <property type="match status" value="1"/>
</dbReference>
<evidence type="ECO:0000313" key="4">
    <source>
        <dbReference type="Proteomes" id="UP000308652"/>
    </source>
</evidence>
<dbReference type="InterPro" id="IPR029058">
    <property type="entry name" value="AB_hydrolase_fold"/>
</dbReference>
<organism evidence="3 4">
    <name type="scientific">Crucibulum laeve</name>
    <dbReference type="NCBI Taxonomy" id="68775"/>
    <lineage>
        <taxon>Eukaryota</taxon>
        <taxon>Fungi</taxon>
        <taxon>Dikarya</taxon>
        <taxon>Basidiomycota</taxon>
        <taxon>Agaricomycotina</taxon>
        <taxon>Agaricomycetes</taxon>
        <taxon>Agaricomycetidae</taxon>
        <taxon>Agaricales</taxon>
        <taxon>Agaricineae</taxon>
        <taxon>Nidulariaceae</taxon>
        <taxon>Crucibulum</taxon>
    </lineage>
</organism>